<dbReference type="AlphaFoldDB" id="A0A3N0EHT5"/>
<sequence length="442" mass="48812">MHDPGREHTWVEFVDRWHERCASDSELATLARGATVGFGVRHGDDRAGFRFTEGRFVPGEAGPAMGEEPEFEVAAAPEDWARFLEAVPRPPYQSFFGMLMRVPGAEVRGEELVFAQHAHLVRRVLELGREIASGTAPPARHVPASGAHGGPDSPPDAVTGHYRHIDIGGSSRRVYYETAGAGRDVLFLHTAGADCSQFHHLLANPRLRSDLRMVSFDLPWHGKSPPPPGAVPGSYALDTDTYARTVMALVESLGLRDPIVVGASMAGEICLELAYRHPDRIGGVVACEASDAVPGRQVRWALDPRVNEALFVPEWVDGLMAPQSPPEHRAEVWWGYSQSGHGAFYGDILFYSGDWDGRQRVPLIDTRRCPVVMLTGEYDYSCTPEMSRRTAERIPGARFEVMPELGHFPHAENPPRFATHLREAISTIDTRTPTSEPDHDQH</sequence>
<organism evidence="3 4">
    <name type="scientific">Halostreptopolyspora alba</name>
    <dbReference type="NCBI Taxonomy" id="2487137"/>
    <lineage>
        <taxon>Bacteria</taxon>
        <taxon>Bacillati</taxon>
        <taxon>Actinomycetota</taxon>
        <taxon>Actinomycetes</taxon>
        <taxon>Streptosporangiales</taxon>
        <taxon>Nocardiopsidaceae</taxon>
        <taxon>Halostreptopolyspora</taxon>
    </lineage>
</organism>
<dbReference type="Proteomes" id="UP000269198">
    <property type="component" value="Unassembled WGS sequence"/>
</dbReference>
<evidence type="ECO:0000313" key="4">
    <source>
        <dbReference type="Proteomes" id="UP000269198"/>
    </source>
</evidence>
<reference evidence="3 4" key="1">
    <citation type="submission" date="2018-11" db="EMBL/GenBank/DDBJ databases">
        <title>The genome draft of YIM 96095.</title>
        <authorList>
            <person name="Tang S.-K."/>
            <person name="Chunyu W.-X."/>
            <person name="Feng Y.-Z."/>
        </authorList>
    </citation>
    <scope>NUCLEOTIDE SEQUENCE [LARGE SCALE GENOMIC DNA]</scope>
    <source>
        <strain evidence="3 4">YIM 96095</strain>
    </source>
</reference>
<keyword evidence="4" id="KW-1185">Reference proteome</keyword>
<dbReference type="RefSeq" id="WP_123199315.1">
    <property type="nucleotide sequence ID" value="NZ_RJMB01000001.1"/>
</dbReference>
<dbReference type="SUPFAM" id="SSF53474">
    <property type="entry name" value="alpha/beta-Hydrolases"/>
    <property type="match status" value="1"/>
</dbReference>
<evidence type="ECO:0000256" key="1">
    <source>
        <dbReference type="SAM" id="MobiDB-lite"/>
    </source>
</evidence>
<protein>
    <submittedName>
        <fullName evidence="3">Alpha/beta hydrolase</fullName>
    </submittedName>
</protein>
<keyword evidence="3" id="KW-0378">Hydrolase</keyword>
<accession>A0A3N0EHT5</accession>
<dbReference type="Pfam" id="PF12697">
    <property type="entry name" value="Abhydrolase_6"/>
    <property type="match status" value="1"/>
</dbReference>
<feature type="region of interest" description="Disordered" evidence="1">
    <location>
        <begin position="134"/>
        <end position="156"/>
    </location>
</feature>
<dbReference type="Gene3D" id="3.40.50.1820">
    <property type="entry name" value="alpha/beta hydrolase"/>
    <property type="match status" value="1"/>
</dbReference>
<dbReference type="OrthoDB" id="9804723at2"/>
<dbReference type="EMBL" id="RJMB01000001">
    <property type="protein sequence ID" value="RNL87450.1"/>
    <property type="molecule type" value="Genomic_DNA"/>
</dbReference>
<dbReference type="PANTHER" id="PTHR43194:SF2">
    <property type="entry name" value="PEROXISOMAL MEMBRANE PROTEIN LPX1"/>
    <property type="match status" value="1"/>
</dbReference>
<dbReference type="InterPro" id="IPR000073">
    <property type="entry name" value="AB_hydrolase_1"/>
</dbReference>
<evidence type="ECO:0000313" key="3">
    <source>
        <dbReference type="EMBL" id="RNL87450.1"/>
    </source>
</evidence>
<gene>
    <name evidence="3" type="ORF">EFW17_01150</name>
</gene>
<proteinExistence type="predicted"/>
<feature type="domain" description="AB hydrolase-1" evidence="2">
    <location>
        <begin position="185"/>
        <end position="418"/>
    </location>
</feature>
<dbReference type="InterPro" id="IPR050228">
    <property type="entry name" value="Carboxylesterase_BioH"/>
</dbReference>
<dbReference type="GO" id="GO:0016787">
    <property type="term" value="F:hydrolase activity"/>
    <property type="evidence" value="ECO:0007669"/>
    <property type="project" value="UniProtKB-KW"/>
</dbReference>
<dbReference type="PANTHER" id="PTHR43194">
    <property type="entry name" value="HYDROLASE ALPHA/BETA FOLD FAMILY"/>
    <property type="match status" value="1"/>
</dbReference>
<comment type="caution">
    <text evidence="3">The sequence shown here is derived from an EMBL/GenBank/DDBJ whole genome shotgun (WGS) entry which is preliminary data.</text>
</comment>
<name>A0A3N0EHT5_9ACTN</name>
<dbReference type="InterPro" id="IPR029058">
    <property type="entry name" value="AB_hydrolase_fold"/>
</dbReference>
<evidence type="ECO:0000259" key="2">
    <source>
        <dbReference type="Pfam" id="PF12697"/>
    </source>
</evidence>